<reference evidence="1 2" key="2">
    <citation type="journal article" date="2021" name="Curr. Genet.">
        <title>Genetic response to nitrogen starvation in the aggressive Eucalyptus foliar pathogen Teratosphaeria destructans.</title>
        <authorList>
            <person name="Havenga M."/>
            <person name="Wingfield B.D."/>
            <person name="Wingfield M.J."/>
            <person name="Dreyer L.L."/>
            <person name="Roets F."/>
            <person name="Aylward J."/>
        </authorList>
    </citation>
    <scope>NUCLEOTIDE SEQUENCE [LARGE SCALE GENOMIC DNA]</scope>
    <source>
        <strain evidence="1">CMW44962</strain>
    </source>
</reference>
<comment type="caution">
    <text evidence="1">The sequence shown here is derived from an EMBL/GenBank/DDBJ whole genome shotgun (WGS) entry which is preliminary data.</text>
</comment>
<dbReference type="AlphaFoldDB" id="A0A9W7SJZ3"/>
<dbReference type="EMBL" id="RIBY02002367">
    <property type="protein sequence ID" value="KAH9818155.1"/>
    <property type="molecule type" value="Genomic_DNA"/>
</dbReference>
<name>A0A9W7SJZ3_9PEZI</name>
<proteinExistence type="predicted"/>
<protein>
    <submittedName>
        <fullName evidence="1">Uncharacterized protein</fullName>
    </submittedName>
</protein>
<keyword evidence="2" id="KW-1185">Reference proteome</keyword>
<evidence type="ECO:0000313" key="1">
    <source>
        <dbReference type="EMBL" id="KAH9818155.1"/>
    </source>
</evidence>
<accession>A0A9W7SJZ3</accession>
<reference evidence="1 2" key="1">
    <citation type="journal article" date="2018" name="IMA Fungus">
        <title>IMA Genome-F 10: Nine draft genome sequences of Claviceps purpurea s.lat., including C. arundinis, C. humidiphila, and C. cf. spartinae, pseudomolecules for the pitch canker pathogen Fusarium circinatum, draft genome of Davidsoniella eucalypti, Grosmannia galeiformis, Quambalaria eucalypti, and Teratosphaeria destructans.</title>
        <authorList>
            <person name="Wingfield B.D."/>
            <person name="Liu M."/>
            <person name="Nguyen H.D."/>
            <person name="Lane F.A."/>
            <person name="Morgan S.W."/>
            <person name="De Vos L."/>
            <person name="Wilken P.M."/>
            <person name="Duong T.A."/>
            <person name="Aylward J."/>
            <person name="Coetzee M.P."/>
            <person name="Dadej K."/>
            <person name="De Beer Z.W."/>
            <person name="Findlay W."/>
            <person name="Havenga M."/>
            <person name="Kolarik M."/>
            <person name="Menzies J.G."/>
            <person name="Naidoo K."/>
            <person name="Pochopski O."/>
            <person name="Shoukouhi P."/>
            <person name="Santana Q.C."/>
            <person name="Seifert K.A."/>
            <person name="Soal N."/>
            <person name="Steenkamp E.T."/>
            <person name="Tatham C.T."/>
            <person name="van der Nest M.A."/>
            <person name="Wingfield M.J."/>
        </authorList>
    </citation>
    <scope>NUCLEOTIDE SEQUENCE [LARGE SCALE GENOMIC DNA]</scope>
    <source>
        <strain evidence="1">CMW44962</strain>
    </source>
</reference>
<organism evidence="1 2">
    <name type="scientific">Teratosphaeria destructans</name>
    <dbReference type="NCBI Taxonomy" id="418781"/>
    <lineage>
        <taxon>Eukaryota</taxon>
        <taxon>Fungi</taxon>
        <taxon>Dikarya</taxon>
        <taxon>Ascomycota</taxon>
        <taxon>Pezizomycotina</taxon>
        <taxon>Dothideomycetes</taxon>
        <taxon>Dothideomycetidae</taxon>
        <taxon>Mycosphaerellales</taxon>
        <taxon>Teratosphaeriaceae</taxon>
        <taxon>Teratosphaeria</taxon>
    </lineage>
</organism>
<dbReference type="Proteomes" id="UP001138500">
    <property type="component" value="Unassembled WGS sequence"/>
</dbReference>
<sequence>MLPSDWSRRDVMVELAAKGLAVGPHVVDSRVIMVIPSRFDDEDGDVGIFCQATSYCEARET</sequence>
<gene>
    <name evidence="1" type="ORF">Tdes44962_MAKER05448</name>
</gene>
<evidence type="ECO:0000313" key="2">
    <source>
        <dbReference type="Proteomes" id="UP001138500"/>
    </source>
</evidence>